<accession>A0A9J6DR65</accession>
<evidence type="ECO:0000313" key="3">
    <source>
        <dbReference type="Proteomes" id="UP000821866"/>
    </source>
</evidence>
<dbReference type="Proteomes" id="UP000821866">
    <property type="component" value="Chromosome 6"/>
</dbReference>
<evidence type="ECO:0000313" key="2">
    <source>
        <dbReference type="EMBL" id="KAH8024320.1"/>
    </source>
</evidence>
<evidence type="ECO:0000256" key="1">
    <source>
        <dbReference type="SAM" id="MobiDB-lite"/>
    </source>
</evidence>
<proteinExistence type="predicted"/>
<keyword evidence="3" id="KW-1185">Reference proteome</keyword>
<organism evidence="2 3">
    <name type="scientific">Rhipicephalus microplus</name>
    <name type="common">Cattle tick</name>
    <name type="synonym">Boophilus microplus</name>
    <dbReference type="NCBI Taxonomy" id="6941"/>
    <lineage>
        <taxon>Eukaryota</taxon>
        <taxon>Metazoa</taxon>
        <taxon>Ecdysozoa</taxon>
        <taxon>Arthropoda</taxon>
        <taxon>Chelicerata</taxon>
        <taxon>Arachnida</taxon>
        <taxon>Acari</taxon>
        <taxon>Parasitiformes</taxon>
        <taxon>Ixodida</taxon>
        <taxon>Ixodoidea</taxon>
        <taxon>Ixodidae</taxon>
        <taxon>Rhipicephalinae</taxon>
        <taxon>Rhipicephalus</taxon>
        <taxon>Boophilus</taxon>
    </lineage>
</organism>
<dbReference type="VEuPathDB" id="VectorBase:LOC119176937"/>
<dbReference type="AlphaFoldDB" id="A0A9J6DR65"/>
<name>A0A9J6DR65_RHIMP</name>
<feature type="region of interest" description="Disordered" evidence="1">
    <location>
        <begin position="26"/>
        <end position="59"/>
    </location>
</feature>
<reference evidence="2" key="1">
    <citation type="journal article" date="2020" name="Cell">
        <title>Large-Scale Comparative Analyses of Tick Genomes Elucidate Their Genetic Diversity and Vector Capacities.</title>
        <authorList>
            <consortium name="Tick Genome and Microbiome Consortium (TIGMIC)"/>
            <person name="Jia N."/>
            <person name="Wang J."/>
            <person name="Shi W."/>
            <person name="Du L."/>
            <person name="Sun Y."/>
            <person name="Zhan W."/>
            <person name="Jiang J.F."/>
            <person name="Wang Q."/>
            <person name="Zhang B."/>
            <person name="Ji P."/>
            <person name="Bell-Sakyi L."/>
            <person name="Cui X.M."/>
            <person name="Yuan T.T."/>
            <person name="Jiang B.G."/>
            <person name="Yang W.F."/>
            <person name="Lam T.T."/>
            <person name="Chang Q.C."/>
            <person name="Ding S.J."/>
            <person name="Wang X.J."/>
            <person name="Zhu J.G."/>
            <person name="Ruan X.D."/>
            <person name="Zhao L."/>
            <person name="Wei J.T."/>
            <person name="Ye R.Z."/>
            <person name="Que T.C."/>
            <person name="Du C.H."/>
            <person name="Zhou Y.H."/>
            <person name="Cheng J.X."/>
            <person name="Dai P.F."/>
            <person name="Guo W.B."/>
            <person name="Han X.H."/>
            <person name="Huang E.J."/>
            <person name="Li L.F."/>
            <person name="Wei W."/>
            <person name="Gao Y.C."/>
            <person name="Liu J.Z."/>
            <person name="Shao H.Z."/>
            <person name="Wang X."/>
            <person name="Wang C.C."/>
            <person name="Yang T.C."/>
            <person name="Huo Q.B."/>
            <person name="Li W."/>
            <person name="Chen H.Y."/>
            <person name="Chen S.E."/>
            <person name="Zhou L.G."/>
            <person name="Ni X.B."/>
            <person name="Tian J.H."/>
            <person name="Sheng Y."/>
            <person name="Liu T."/>
            <person name="Pan Y.S."/>
            <person name="Xia L.Y."/>
            <person name="Li J."/>
            <person name="Zhao F."/>
            <person name="Cao W.C."/>
        </authorList>
    </citation>
    <scope>NUCLEOTIDE SEQUENCE</scope>
    <source>
        <strain evidence="2">Rmic-2018</strain>
    </source>
</reference>
<gene>
    <name evidence="2" type="ORF">HPB51_022439</name>
</gene>
<dbReference type="EMBL" id="JABSTU010000008">
    <property type="protein sequence ID" value="KAH8024320.1"/>
    <property type="molecule type" value="Genomic_DNA"/>
</dbReference>
<dbReference type="Gene3D" id="3.40.630.10">
    <property type="entry name" value="Zn peptidases"/>
    <property type="match status" value="1"/>
</dbReference>
<sequence>MHSAVLKRVSFMYEPRRHLSCNIEALRDKKPAGGERKVKKRATKPAAKPTQNKRPKPCQGGLAAARYMKEEKTSQEAATSCLDRCAEEAQKQRKCPWALYKKEKIKKQRLNGRLVAFGVPGSEAARPCSKSRPVDESALAGLTVLLALHPSSPRDASLRPSIEQDSFAGQWLYVWFHGVHGYVLLAPDDVTLCEQRQMAEDAWLGVAKATGCFFECRFGKHGPRLVFNRVLKQLHSDHVQTTGVAPLWFSCSSGQWYGAWSDWGRLSHALPCLWATCIVPGAQGPPHSRALANVVTSLPVLNAAFEAAEALAATALKLLEQRDDYLVTQHLLQQARVQVPPTSAR</sequence>
<feature type="compositionally biased region" description="Basic and acidic residues" evidence="1">
    <location>
        <begin position="26"/>
        <end position="36"/>
    </location>
</feature>
<protein>
    <submittedName>
        <fullName evidence="2">Uncharacterized protein</fullName>
    </submittedName>
</protein>
<reference evidence="2" key="2">
    <citation type="submission" date="2021-09" db="EMBL/GenBank/DDBJ databases">
        <authorList>
            <person name="Jia N."/>
            <person name="Wang J."/>
            <person name="Shi W."/>
            <person name="Du L."/>
            <person name="Sun Y."/>
            <person name="Zhan W."/>
            <person name="Jiang J."/>
            <person name="Wang Q."/>
            <person name="Zhang B."/>
            <person name="Ji P."/>
            <person name="Sakyi L.B."/>
            <person name="Cui X."/>
            <person name="Yuan T."/>
            <person name="Jiang B."/>
            <person name="Yang W."/>
            <person name="Lam T.T.-Y."/>
            <person name="Chang Q."/>
            <person name="Ding S."/>
            <person name="Wang X."/>
            <person name="Zhu J."/>
            <person name="Ruan X."/>
            <person name="Zhao L."/>
            <person name="Wei J."/>
            <person name="Que T."/>
            <person name="Du C."/>
            <person name="Cheng J."/>
            <person name="Dai P."/>
            <person name="Han X."/>
            <person name="Huang E."/>
            <person name="Gao Y."/>
            <person name="Liu J."/>
            <person name="Shao H."/>
            <person name="Ye R."/>
            <person name="Li L."/>
            <person name="Wei W."/>
            <person name="Wang X."/>
            <person name="Wang C."/>
            <person name="Huo Q."/>
            <person name="Li W."/>
            <person name="Guo W."/>
            <person name="Chen H."/>
            <person name="Chen S."/>
            <person name="Zhou L."/>
            <person name="Zhou L."/>
            <person name="Ni X."/>
            <person name="Tian J."/>
            <person name="Zhou Y."/>
            <person name="Sheng Y."/>
            <person name="Liu T."/>
            <person name="Pan Y."/>
            <person name="Xia L."/>
            <person name="Li J."/>
            <person name="Zhao F."/>
            <person name="Cao W."/>
        </authorList>
    </citation>
    <scope>NUCLEOTIDE SEQUENCE</scope>
    <source>
        <strain evidence="2">Rmic-2018</strain>
        <tissue evidence="2">Larvae</tissue>
    </source>
</reference>
<comment type="caution">
    <text evidence="2">The sequence shown here is derived from an EMBL/GenBank/DDBJ whole genome shotgun (WGS) entry which is preliminary data.</text>
</comment>